<feature type="transmembrane region" description="Helical" evidence="2">
    <location>
        <begin position="441"/>
        <end position="461"/>
    </location>
</feature>
<accession>A0A7E5WF83</accession>
<feature type="region of interest" description="Disordered" evidence="1">
    <location>
        <begin position="620"/>
        <end position="646"/>
    </location>
</feature>
<dbReference type="OrthoDB" id="10265389at2759"/>
<evidence type="ECO:0000256" key="2">
    <source>
        <dbReference type="SAM" id="Phobius"/>
    </source>
</evidence>
<gene>
    <name evidence="5" type="primary">LOC113502150</name>
</gene>
<evidence type="ECO:0000313" key="4">
    <source>
        <dbReference type="Proteomes" id="UP000322000"/>
    </source>
</evidence>
<dbReference type="PANTHER" id="PTHR11161:SF22">
    <property type="entry name" value="ACYLTRANSFERASE 3 DOMAIN-CONTAINING PROTEIN-RELATED"/>
    <property type="match status" value="1"/>
</dbReference>
<protein>
    <submittedName>
        <fullName evidence="5">Nose resistant to fluoxetine protein 6-like</fullName>
    </submittedName>
</protein>
<dbReference type="AlphaFoldDB" id="A0A7E5WF83"/>
<feature type="transmembrane region" description="Helical" evidence="2">
    <location>
        <begin position="364"/>
        <end position="383"/>
    </location>
</feature>
<dbReference type="RefSeq" id="XP_026739355.1">
    <property type="nucleotide sequence ID" value="XM_026883554.1"/>
</dbReference>
<reference evidence="5" key="1">
    <citation type="submission" date="2025-08" db="UniProtKB">
        <authorList>
            <consortium name="RefSeq"/>
        </authorList>
    </citation>
    <scope>IDENTIFICATION</scope>
</reference>
<dbReference type="GeneID" id="113502150"/>
<keyword evidence="2" id="KW-0812">Transmembrane</keyword>
<keyword evidence="4" id="KW-1185">Reference proteome</keyword>
<evidence type="ECO:0000313" key="5">
    <source>
        <dbReference type="RefSeq" id="XP_026739355.1"/>
    </source>
</evidence>
<dbReference type="InterPro" id="IPR052728">
    <property type="entry name" value="O2_lipid_transport_reg"/>
</dbReference>
<feature type="transmembrane region" description="Helical" evidence="2">
    <location>
        <begin position="580"/>
        <end position="603"/>
    </location>
</feature>
<proteinExistence type="predicted"/>
<feature type="transmembrane region" description="Helical" evidence="2">
    <location>
        <begin position="301"/>
        <end position="320"/>
    </location>
</feature>
<keyword evidence="2" id="KW-0472">Membrane</keyword>
<feature type="transmembrane region" description="Helical" evidence="2">
    <location>
        <begin position="390"/>
        <end position="406"/>
    </location>
</feature>
<dbReference type="PANTHER" id="PTHR11161">
    <property type="entry name" value="O-ACYLTRANSFERASE"/>
    <property type="match status" value="1"/>
</dbReference>
<feature type="transmembrane region" description="Helical" evidence="2">
    <location>
        <begin position="218"/>
        <end position="238"/>
    </location>
</feature>
<feature type="transmembrane region" description="Helical" evidence="2">
    <location>
        <begin position="145"/>
        <end position="166"/>
    </location>
</feature>
<keyword evidence="3" id="KW-0732">Signal</keyword>
<organism evidence="4 5">
    <name type="scientific">Trichoplusia ni</name>
    <name type="common">Cabbage looper</name>
    <dbReference type="NCBI Taxonomy" id="7111"/>
    <lineage>
        <taxon>Eukaryota</taxon>
        <taxon>Metazoa</taxon>
        <taxon>Ecdysozoa</taxon>
        <taxon>Arthropoda</taxon>
        <taxon>Hexapoda</taxon>
        <taxon>Insecta</taxon>
        <taxon>Pterygota</taxon>
        <taxon>Neoptera</taxon>
        <taxon>Endopterygota</taxon>
        <taxon>Lepidoptera</taxon>
        <taxon>Glossata</taxon>
        <taxon>Ditrysia</taxon>
        <taxon>Noctuoidea</taxon>
        <taxon>Noctuidae</taxon>
        <taxon>Plusiinae</taxon>
        <taxon>Trichoplusia</taxon>
    </lineage>
</organism>
<feature type="transmembrane region" description="Helical" evidence="2">
    <location>
        <begin position="476"/>
        <end position="496"/>
    </location>
</feature>
<sequence length="646" mass="74104">MFAVLSALFFIGGSGAVIYNLEDSDYARMPPIVQLDPYDACFRDPDDLYCTARLVLVSDEPSPLLSMIKEYSAHKSTHYNYTELYRGVCVTQNCKQFHDKTTENLTLTLEACLNESFYSNYELKTRVFDDYDCTKRERSMKLDDVHWYVAAVCVLILCANIVGSLYDFSFRGRKKTEDSAILRFLNCFSLRRNWKKLVGPASEDRDPRLQKLQCIHGIRALTMGLVISGHTFLILIVLPENPKFMEEMYMNNIIRIIVNGTGIMQTFLLVSSFLLVYTSLINMEKKQLSWTMLPKYIIMRWLRLTPAYALVVALTATWFGRITTGPLYKKLIADEVTDCRSSWWQNILYINNYADNSECMVQSWYLGADTQLYYLAAFVFVTCRTNRSRKIAVTLMFVLGTIFATGHTYFQQLNGVLVVSPSVVLKMFIKDPTFNHLYKRGHTNLTGCTIGMAMAYFVYHWQKKGVNKKKLQSYRFLYWTLFPVGCLICLSGSMYYDDAPPPPPYVNVLFAALHKPLFGAMVASVIIGVIFEVDDLYRSILEWPGWTVPSRLTYSTYLVHIAFIRNYGCMQTTLRMSYLVLIRVGLLTVVASYALGLTMFMLVESPFANLVTEYTKKKAIRESGKENGSAKHMPNKENKKVSKKEL</sequence>
<dbReference type="FunCoup" id="A0A7E5WF83">
    <property type="interactions" value="11"/>
</dbReference>
<dbReference type="InParanoid" id="A0A7E5WF83"/>
<dbReference type="Proteomes" id="UP000322000">
    <property type="component" value="Chromosome 2"/>
</dbReference>
<evidence type="ECO:0000256" key="3">
    <source>
        <dbReference type="SAM" id="SignalP"/>
    </source>
</evidence>
<feature type="transmembrane region" description="Helical" evidence="2">
    <location>
        <begin position="253"/>
        <end position="280"/>
    </location>
</feature>
<dbReference type="KEGG" id="tnl:113502150"/>
<name>A0A7E5WF83_TRINI</name>
<keyword evidence="2" id="KW-1133">Transmembrane helix</keyword>
<evidence type="ECO:0000256" key="1">
    <source>
        <dbReference type="SAM" id="MobiDB-lite"/>
    </source>
</evidence>
<feature type="chain" id="PRO_5028988282" evidence="3">
    <location>
        <begin position="17"/>
        <end position="646"/>
    </location>
</feature>
<feature type="transmembrane region" description="Helical" evidence="2">
    <location>
        <begin position="508"/>
        <end position="531"/>
    </location>
</feature>
<feature type="signal peptide" evidence="3">
    <location>
        <begin position="1"/>
        <end position="16"/>
    </location>
</feature>